<sequence>MIIVIIGAVIKKTHTLFYQIITSDKRTAVSGVHFYELQLKCIDRNYKCKSWKLKLHNESSKIMQIRHAKGLAKYIQVNFENSIQNYYNSKDHIILKPLEFTVQNKDYYTLFGEKNPNKQKQKMQSVVRIQDVENVLHDAYCYFAAIESKLPQKYAVSQTYQEIDASMEN</sequence>
<dbReference type="Proteomes" id="UP000265703">
    <property type="component" value="Unassembled WGS sequence"/>
</dbReference>
<evidence type="ECO:0000313" key="1">
    <source>
        <dbReference type="EMBL" id="RIA81525.1"/>
    </source>
</evidence>
<dbReference type="EMBL" id="QKYT01000782">
    <property type="protein sequence ID" value="RIA81525.1"/>
    <property type="molecule type" value="Genomic_DNA"/>
</dbReference>
<name>A0A397SB62_9GLOM</name>
<dbReference type="AlphaFoldDB" id="A0A397SB62"/>
<organism evidence="1 2">
    <name type="scientific">Glomus cerebriforme</name>
    <dbReference type="NCBI Taxonomy" id="658196"/>
    <lineage>
        <taxon>Eukaryota</taxon>
        <taxon>Fungi</taxon>
        <taxon>Fungi incertae sedis</taxon>
        <taxon>Mucoromycota</taxon>
        <taxon>Glomeromycotina</taxon>
        <taxon>Glomeromycetes</taxon>
        <taxon>Glomerales</taxon>
        <taxon>Glomeraceae</taxon>
        <taxon>Glomus</taxon>
    </lineage>
</organism>
<protein>
    <submittedName>
        <fullName evidence="1">Uncharacterized protein</fullName>
    </submittedName>
</protein>
<keyword evidence="2" id="KW-1185">Reference proteome</keyword>
<gene>
    <name evidence="1" type="ORF">C1645_836844</name>
</gene>
<evidence type="ECO:0000313" key="2">
    <source>
        <dbReference type="Proteomes" id="UP000265703"/>
    </source>
</evidence>
<proteinExistence type="predicted"/>
<reference evidence="1 2" key="1">
    <citation type="submission" date="2018-06" db="EMBL/GenBank/DDBJ databases">
        <title>Comparative genomics reveals the genomic features of Rhizophagus irregularis, R. cerebriforme, R. diaphanum and Gigaspora rosea, and their symbiotic lifestyle signature.</title>
        <authorList>
            <person name="Morin E."/>
            <person name="San Clemente H."/>
            <person name="Chen E.C.H."/>
            <person name="De La Providencia I."/>
            <person name="Hainaut M."/>
            <person name="Kuo A."/>
            <person name="Kohler A."/>
            <person name="Murat C."/>
            <person name="Tang N."/>
            <person name="Roy S."/>
            <person name="Loubradou J."/>
            <person name="Henrissat B."/>
            <person name="Grigoriev I.V."/>
            <person name="Corradi N."/>
            <person name="Roux C."/>
            <person name="Martin F.M."/>
        </authorList>
    </citation>
    <scope>NUCLEOTIDE SEQUENCE [LARGE SCALE GENOMIC DNA]</scope>
    <source>
        <strain evidence="1 2">DAOM 227022</strain>
    </source>
</reference>
<dbReference type="OrthoDB" id="2426790at2759"/>
<comment type="caution">
    <text evidence="1">The sequence shown here is derived from an EMBL/GenBank/DDBJ whole genome shotgun (WGS) entry which is preliminary data.</text>
</comment>
<accession>A0A397SB62</accession>